<organism evidence="2 3">
    <name type="scientific">Henosepilachna vigintioctopunctata</name>
    <dbReference type="NCBI Taxonomy" id="420089"/>
    <lineage>
        <taxon>Eukaryota</taxon>
        <taxon>Metazoa</taxon>
        <taxon>Ecdysozoa</taxon>
        <taxon>Arthropoda</taxon>
        <taxon>Hexapoda</taxon>
        <taxon>Insecta</taxon>
        <taxon>Pterygota</taxon>
        <taxon>Neoptera</taxon>
        <taxon>Endopterygota</taxon>
        <taxon>Coleoptera</taxon>
        <taxon>Polyphaga</taxon>
        <taxon>Cucujiformia</taxon>
        <taxon>Coccinelloidea</taxon>
        <taxon>Coccinellidae</taxon>
        <taxon>Epilachninae</taxon>
        <taxon>Epilachnini</taxon>
        <taxon>Henosepilachna</taxon>
    </lineage>
</organism>
<accession>A0AAW1V5W9</accession>
<proteinExistence type="predicted"/>
<reference evidence="2 3" key="1">
    <citation type="submission" date="2023-03" db="EMBL/GenBank/DDBJ databases">
        <title>Genome insight into feeding habits of ladybird beetles.</title>
        <authorList>
            <person name="Li H.-S."/>
            <person name="Huang Y.-H."/>
            <person name="Pang H."/>
        </authorList>
    </citation>
    <scope>NUCLEOTIDE SEQUENCE [LARGE SCALE GENOMIC DNA]</scope>
    <source>
        <strain evidence="2">SYSU_2023b</strain>
        <tissue evidence="2">Whole body</tissue>
    </source>
</reference>
<evidence type="ECO:0000313" key="3">
    <source>
        <dbReference type="Proteomes" id="UP001431783"/>
    </source>
</evidence>
<name>A0AAW1V5W9_9CUCU</name>
<gene>
    <name evidence="2" type="ORF">WA026_023377</name>
</gene>
<dbReference type="EMBL" id="JARQZJ010000114">
    <property type="protein sequence ID" value="KAK9887570.1"/>
    <property type="molecule type" value="Genomic_DNA"/>
</dbReference>
<evidence type="ECO:0000313" key="2">
    <source>
        <dbReference type="EMBL" id="KAK9887570.1"/>
    </source>
</evidence>
<keyword evidence="3" id="KW-1185">Reference proteome</keyword>
<dbReference type="GO" id="GO:0000166">
    <property type="term" value="F:nucleotide binding"/>
    <property type="evidence" value="ECO:0007669"/>
    <property type="project" value="InterPro"/>
</dbReference>
<dbReference type="Proteomes" id="UP001431783">
    <property type="component" value="Unassembled WGS sequence"/>
</dbReference>
<dbReference type="Pfam" id="PF16099">
    <property type="entry name" value="RMI1_C"/>
    <property type="match status" value="1"/>
</dbReference>
<evidence type="ECO:0000259" key="1">
    <source>
        <dbReference type="Pfam" id="PF16099"/>
    </source>
</evidence>
<dbReference type="AlphaFoldDB" id="A0AAW1V5W9"/>
<comment type="caution">
    <text evidence="2">The sequence shown here is derived from an EMBL/GenBank/DDBJ whole genome shotgun (WGS) entry which is preliminary data.</text>
</comment>
<dbReference type="InterPro" id="IPR032199">
    <property type="entry name" value="RMI1_C"/>
</dbReference>
<feature type="domain" description="RecQ-mediated genome instability protein 1 C-terminal OB-fold" evidence="1">
    <location>
        <begin position="22"/>
        <end position="119"/>
    </location>
</feature>
<protein>
    <recommendedName>
        <fullName evidence="1">RecQ-mediated genome instability protein 1 C-terminal OB-fold domain-containing protein</fullName>
    </recommendedName>
</protein>
<sequence>MDIDHMENKDLSESRSNIISITELLRHAQQANCGSFKVHAKFKSIVEKLTLQKQEYKLTIMIQDDSNEAICKVHSEVISKWAGLTPAEIMNLKTNIFSQDIESKKKVEKVRKCLRKVISVQPRPGEVSCKQVSLYSDGEIDV</sequence>